<comment type="caution">
    <text evidence="9">The sequence shown here is derived from an EMBL/GenBank/DDBJ whole genome shotgun (WGS) entry which is preliminary data.</text>
</comment>
<organism evidence="9 10">
    <name type="scientific">Candida boidinii</name>
    <name type="common">Yeast</name>
    <dbReference type="NCBI Taxonomy" id="5477"/>
    <lineage>
        <taxon>Eukaryota</taxon>
        <taxon>Fungi</taxon>
        <taxon>Dikarya</taxon>
        <taxon>Ascomycota</taxon>
        <taxon>Saccharomycotina</taxon>
        <taxon>Pichiomycetes</taxon>
        <taxon>Pichiales</taxon>
        <taxon>Pichiaceae</taxon>
        <taxon>Ogataea</taxon>
        <taxon>Ogataea/Candida clade</taxon>
    </lineage>
</organism>
<dbReference type="GO" id="GO:0003677">
    <property type="term" value="F:DNA binding"/>
    <property type="evidence" value="ECO:0007669"/>
    <property type="project" value="UniProtKB-KW"/>
</dbReference>
<evidence type="ECO:0000313" key="10">
    <source>
        <dbReference type="Proteomes" id="UP001165120"/>
    </source>
</evidence>
<feature type="domain" description="DNA polymerase alpha/delta/epsilon subunit B" evidence="8">
    <location>
        <begin position="11"/>
        <end position="308"/>
    </location>
</feature>
<dbReference type="EMBL" id="BSXN01000832">
    <property type="protein sequence ID" value="GME69998.1"/>
    <property type="molecule type" value="Genomic_DNA"/>
</dbReference>
<comment type="similarity">
    <text evidence="2">Belongs to the DNA polymerase epsilon subunit B family.</text>
</comment>
<dbReference type="InterPro" id="IPR007185">
    <property type="entry name" value="DNA_pol_a/d/e_bsu"/>
</dbReference>
<name>A0A9W6SYP5_CANBO</name>
<keyword evidence="4" id="KW-0235">DNA replication</keyword>
<evidence type="ECO:0000256" key="4">
    <source>
        <dbReference type="ARBA" id="ARBA00022705"/>
    </source>
</evidence>
<evidence type="ECO:0000256" key="3">
    <source>
        <dbReference type="ARBA" id="ARBA00016011"/>
    </source>
</evidence>
<proteinExistence type="inferred from homology"/>
<evidence type="ECO:0000256" key="1">
    <source>
        <dbReference type="ARBA" id="ARBA00004123"/>
    </source>
</evidence>
<keyword evidence="5" id="KW-0238">DNA-binding</keyword>
<keyword evidence="10" id="KW-1185">Reference proteome</keyword>
<accession>A0A9W6SYP5</accession>
<dbReference type="PANTHER" id="PTHR12708">
    <property type="entry name" value="DNA POLYMERASE EPSILON SUBUNIT B"/>
    <property type="match status" value="1"/>
</dbReference>
<dbReference type="GO" id="GO:0006261">
    <property type="term" value="P:DNA-templated DNA replication"/>
    <property type="evidence" value="ECO:0007669"/>
    <property type="project" value="InterPro"/>
</dbReference>
<dbReference type="Pfam" id="PF04042">
    <property type="entry name" value="DNA_pol_E_B"/>
    <property type="match status" value="1"/>
</dbReference>
<evidence type="ECO:0000256" key="2">
    <source>
        <dbReference type="ARBA" id="ARBA00009560"/>
    </source>
</evidence>
<sequence>MEREYFEHRFIILGGDLFLNNFKILDAIKKFFAKLSNEIEMGDRTIAPLCIIINGPFTDVPFEATSSTNSISTRISSSGIYKSLFDSLANILEKFPNISQRSTLVFVPGDNDPWSSLVSKGSNSIWPRSKIPKIFVNRLNRVVKDIHWVSNPSNLIYLNHEIRIVRDDIGARLRRNDISYLSKYNKDEEGDEVEENGASADNARKVTETLVDDLADEMENYDLEYNNLDNINDKDSLTIDKISDAGKTKFSADIIEARKIVKTILDQGHLSPFQSSVRPTIWNQDQSLWLLPLPTLLILTDTTSPAFDVTYEGCHVINPGSFINKNKITFIEYYPSSKKAELRSLYV</sequence>
<evidence type="ECO:0000256" key="6">
    <source>
        <dbReference type="ARBA" id="ARBA00023242"/>
    </source>
</evidence>
<dbReference type="GO" id="GO:0042276">
    <property type="term" value="P:error-prone translesion synthesis"/>
    <property type="evidence" value="ECO:0007669"/>
    <property type="project" value="TreeGrafter"/>
</dbReference>
<dbReference type="GO" id="GO:0008622">
    <property type="term" value="C:epsilon DNA polymerase complex"/>
    <property type="evidence" value="ECO:0007669"/>
    <property type="project" value="InterPro"/>
</dbReference>
<reference evidence="9" key="1">
    <citation type="submission" date="2023-04" db="EMBL/GenBank/DDBJ databases">
        <title>Candida boidinii NBRC 10035.</title>
        <authorList>
            <person name="Ichikawa N."/>
            <person name="Sato H."/>
            <person name="Tonouchi N."/>
        </authorList>
    </citation>
    <scope>NUCLEOTIDE SEQUENCE</scope>
    <source>
        <strain evidence="9">NBRC 10035</strain>
    </source>
</reference>
<gene>
    <name evidence="9" type="ORF">Cboi02_000268900</name>
</gene>
<evidence type="ECO:0000256" key="7">
    <source>
        <dbReference type="ARBA" id="ARBA00032930"/>
    </source>
</evidence>
<protein>
    <recommendedName>
        <fullName evidence="3">DNA polymerase epsilon subunit B</fullName>
    </recommendedName>
    <alternativeName>
        <fullName evidence="7">DNA polymerase II subunit 2</fullName>
    </alternativeName>
</protein>
<dbReference type="PANTHER" id="PTHR12708:SF0">
    <property type="entry name" value="DNA POLYMERASE EPSILON SUBUNIT 2"/>
    <property type="match status" value="1"/>
</dbReference>
<evidence type="ECO:0000259" key="8">
    <source>
        <dbReference type="Pfam" id="PF04042"/>
    </source>
</evidence>
<evidence type="ECO:0000313" key="9">
    <source>
        <dbReference type="EMBL" id="GME69998.1"/>
    </source>
</evidence>
<evidence type="ECO:0000256" key="5">
    <source>
        <dbReference type="ARBA" id="ARBA00023125"/>
    </source>
</evidence>
<keyword evidence="6" id="KW-0539">Nucleus</keyword>
<dbReference type="InterPro" id="IPR016266">
    <property type="entry name" value="POLE2"/>
</dbReference>
<dbReference type="Proteomes" id="UP001165120">
    <property type="component" value="Unassembled WGS sequence"/>
</dbReference>
<comment type="subcellular location">
    <subcellularLocation>
        <location evidence="1">Nucleus</location>
    </subcellularLocation>
</comment>
<dbReference type="AlphaFoldDB" id="A0A9W6SYP5"/>